<evidence type="ECO:0000313" key="2">
    <source>
        <dbReference type="EMBL" id="PSC69465.1"/>
    </source>
</evidence>
<dbReference type="InterPro" id="IPR032675">
    <property type="entry name" value="LRR_dom_sf"/>
</dbReference>
<reference evidence="2 3" key="1">
    <citation type="journal article" date="2018" name="Plant J.">
        <title>Genome sequences of Chlorella sorokiniana UTEX 1602 and Micractinium conductrix SAG 241.80: implications to maltose excretion by a green alga.</title>
        <authorList>
            <person name="Arriola M.B."/>
            <person name="Velmurugan N."/>
            <person name="Zhang Y."/>
            <person name="Plunkett M.H."/>
            <person name="Hondzo H."/>
            <person name="Barney B.M."/>
        </authorList>
    </citation>
    <scope>NUCLEOTIDE SEQUENCE [LARGE SCALE GENOMIC DNA]</scope>
    <source>
        <strain evidence="2 3">SAG 241.80</strain>
    </source>
</reference>
<dbReference type="SUPFAM" id="SSF52047">
    <property type="entry name" value="RNI-like"/>
    <property type="match status" value="1"/>
</dbReference>
<comment type="caution">
    <text evidence="2">The sequence shown here is derived from an EMBL/GenBank/DDBJ whole genome shotgun (WGS) entry which is preliminary data.</text>
</comment>
<dbReference type="PANTHER" id="PTHR45752">
    <property type="entry name" value="LEUCINE-RICH REPEAT-CONTAINING"/>
    <property type="match status" value="1"/>
</dbReference>
<gene>
    <name evidence="2" type="ORF">C2E20_7026</name>
</gene>
<accession>A0A2P6V5U5</accession>
<sequence length="352" mass="38552">MPPSWPRAASGKQWSCHWSTATAALQVDVTTAEGLGFLAACSQLRRLHLAAEQLPAKALLLALAAHPRLRELSLESRPRGCARGAWLGDGQPLLPPNLTLLHLRGSSNHAPFVSNLGGQLTLLSQLRSLAVERADLSDSRADEALAALAQLTLLTHLELRHCGMLSLPSFTTALEHLVALQLGEPDLESIEHLGGLQALTRLELRDVNTEDVQQDPLELAQLTRLRSLDVSGCDTQLPHGAFRARLTRLVAPWWVLRSSGSNPRVCRLLRELRGLPHIQRVDFSPLHLDWTWGMAKAFADLKLAKPHLEFAEGTDPHAPIRLGDCPTYSAPKWVLEGVESRMRCQGLTTKGG</sequence>
<dbReference type="EMBL" id="LHPF02000026">
    <property type="protein sequence ID" value="PSC69465.1"/>
    <property type="molecule type" value="Genomic_DNA"/>
</dbReference>
<protein>
    <submittedName>
        <fullName evidence="2">TMV resistance N</fullName>
    </submittedName>
</protein>
<dbReference type="PANTHER" id="PTHR45752:SF195">
    <property type="entry name" value="LEUCINE-RICH REPEAT (LRR) FAMILY PROTEIN-RELATED"/>
    <property type="match status" value="1"/>
</dbReference>
<dbReference type="InterPro" id="IPR050715">
    <property type="entry name" value="LRR-SigEffector_domain"/>
</dbReference>
<name>A0A2P6V5U5_9CHLO</name>
<keyword evidence="3" id="KW-1185">Reference proteome</keyword>
<dbReference type="GO" id="GO:0005930">
    <property type="term" value="C:axoneme"/>
    <property type="evidence" value="ECO:0007669"/>
    <property type="project" value="UniProtKB-SubCell"/>
</dbReference>
<dbReference type="AlphaFoldDB" id="A0A2P6V5U5"/>
<dbReference type="Gene3D" id="3.80.10.10">
    <property type="entry name" value="Ribonuclease Inhibitor"/>
    <property type="match status" value="1"/>
</dbReference>
<proteinExistence type="predicted"/>
<dbReference type="Proteomes" id="UP000239649">
    <property type="component" value="Unassembled WGS sequence"/>
</dbReference>
<evidence type="ECO:0000313" key="3">
    <source>
        <dbReference type="Proteomes" id="UP000239649"/>
    </source>
</evidence>
<comment type="subcellular location">
    <subcellularLocation>
        <location evidence="1">Cytoplasm</location>
        <location evidence="1">Cytoskeleton</location>
        <location evidence="1">Cilium axoneme</location>
    </subcellularLocation>
</comment>
<evidence type="ECO:0000256" key="1">
    <source>
        <dbReference type="ARBA" id="ARBA00004430"/>
    </source>
</evidence>
<organism evidence="2 3">
    <name type="scientific">Micractinium conductrix</name>
    <dbReference type="NCBI Taxonomy" id="554055"/>
    <lineage>
        <taxon>Eukaryota</taxon>
        <taxon>Viridiplantae</taxon>
        <taxon>Chlorophyta</taxon>
        <taxon>core chlorophytes</taxon>
        <taxon>Trebouxiophyceae</taxon>
        <taxon>Chlorellales</taxon>
        <taxon>Chlorellaceae</taxon>
        <taxon>Chlorella clade</taxon>
        <taxon>Micractinium</taxon>
    </lineage>
</organism>